<dbReference type="Pfam" id="PF06750">
    <property type="entry name" value="A24_N_bact"/>
    <property type="match status" value="1"/>
</dbReference>
<comment type="caution">
    <text evidence="13">The sequence shown here is derived from an EMBL/GenBank/DDBJ whole genome shotgun (WGS) entry which is preliminary data.</text>
</comment>
<keyword evidence="9" id="KW-0645">Protease</keyword>
<evidence type="ECO:0000256" key="7">
    <source>
        <dbReference type="ARBA" id="ARBA00023136"/>
    </source>
</evidence>
<dbReference type="GO" id="GO:0005886">
    <property type="term" value="C:plasma membrane"/>
    <property type="evidence" value="ECO:0007669"/>
    <property type="project" value="UniProtKB-SubCell"/>
</dbReference>
<dbReference type="InterPro" id="IPR000045">
    <property type="entry name" value="Prepilin_IV_endopep_pep"/>
</dbReference>
<evidence type="ECO:0000256" key="10">
    <source>
        <dbReference type="SAM" id="Phobius"/>
    </source>
</evidence>
<feature type="transmembrane region" description="Helical" evidence="10">
    <location>
        <begin position="231"/>
        <end position="251"/>
    </location>
</feature>
<feature type="transmembrane region" description="Helical" evidence="10">
    <location>
        <begin position="192"/>
        <end position="225"/>
    </location>
</feature>
<evidence type="ECO:0000259" key="11">
    <source>
        <dbReference type="Pfam" id="PF01478"/>
    </source>
</evidence>
<keyword evidence="9" id="KW-0511">Multifunctional enzyme</keyword>
<keyword evidence="6 10" id="KW-1133">Transmembrane helix</keyword>
<keyword evidence="3" id="KW-1003">Cell membrane</keyword>
<feature type="domain" description="Prepilin type IV endopeptidase peptidase" evidence="11">
    <location>
        <begin position="117"/>
        <end position="220"/>
    </location>
</feature>
<dbReference type="GO" id="GO:0032259">
    <property type="term" value="P:methylation"/>
    <property type="evidence" value="ECO:0007669"/>
    <property type="project" value="UniProtKB-KW"/>
</dbReference>
<accession>A0A1F8F097</accession>
<comment type="subcellular location">
    <subcellularLocation>
        <location evidence="1">Cell inner membrane</location>
        <topology evidence="1">Multi-pass membrane protein</topology>
    </subcellularLocation>
    <subcellularLocation>
        <location evidence="9">Cell membrane</location>
        <topology evidence="9">Multi-pass membrane protein</topology>
    </subcellularLocation>
</comment>
<evidence type="ECO:0000259" key="12">
    <source>
        <dbReference type="Pfam" id="PF06750"/>
    </source>
</evidence>
<dbReference type="PRINTS" id="PR00864">
    <property type="entry name" value="PREPILNPTASE"/>
</dbReference>
<organism evidence="13 14">
    <name type="scientific">Candidatus Yanofskybacteria bacterium RIFCSPHIGHO2_01_FULL_45_42</name>
    <dbReference type="NCBI Taxonomy" id="1802671"/>
    <lineage>
        <taxon>Bacteria</taxon>
        <taxon>Candidatus Yanofskyibacteriota</taxon>
    </lineage>
</organism>
<evidence type="ECO:0000256" key="6">
    <source>
        <dbReference type="ARBA" id="ARBA00022989"/>
    </source>
</evidence>
<dbReference type="EMBL" id="MGJL01000041">
    <property type="protein sequence ID" value="OGN06108.1"/>
    <property type="molecule type" value="Genomic_DNA"/>
</dbReference>
<evidence type="ECO:0000256" key="8">
    <source>
        <dbReference type="RuleBase" id="RU003793"/>
    </source>
</evidence>
<evidence type="ECO:0000256" key="2">
    <source>
        <dbReference type="ARBA" id="ARBA00005801"/>
    </source>
</evidence>
<keyword evidence="5 9" id="KW-0812">Transmembrane</keyword>
<dbReference type="InterPro" id="IPR010627">
    <property type="entry name" value="Prepilin_pept_A24_N"/>
</dbReference>
<dbReference type="Pfam" id="PF01478">
    <property type="entry name" value="Peptidase_A24"/>
    <property type="match status" value="1"/>
</dbReference>
<feature type="transmembrane region" description="Helical" evidence="10">
    <location>
        <begin position="6"/>
        <end position="29"/>
    </location>
</feature>
<dbReference type="InterPro" id="IPR050882">
    <property type="entry name" value="Prepilin_peptidase/N-MTase"/>
</dbReference>
<evidence type="ECO:0000313" key="13">
    <source>
        <dbReference type="EMBL" id="OGN06108.1"/>
    </source>
</evidence>
<dbReference type="Proteomes" id="UP000178023">
    <property type="component" value="Unassembled WGS sequence"/>
</dbReference>
<evidence type="ECO:0000256" key="9">
    <source>
        <dbReference type="RuleBase" id="RU003794"/>
    </source>
</evidence>
<keyword evidence="9" id="KW-0489">Methyltransferase</keyword>
<feature type="domain" description="Prepilin peptidase A24 N-terminal" evidence="12">
    <location>
        <begin position="16"/>
        <end position="97"/>
    </location>
</feature>
<evidence type="ECO:0000256" key="5">
    <source>
        <dbReference type="ARBA" id="ARBA00022692"/>
    </source>
</evidence>
<protein>
    <recommendedName>
        <fullName evidence="9">Prepilin leader peptidase/N-methyltransferase</fullName>
        <ecNumber evidence="9">2.1.1.-</ecNumber>
        <ecNumber evidence="9">3.4.23.43</ecNumber>
    </recommendedName>
</protein>
<feature type="transmembrane region" description="Helical" evidence="10">
    <location>
        <begin position="163"/>
        <end position="180"/>
    </location>
</feature>
<keyword evidence="4" id="KW-0997">Cell inner membrane</keyword>
<gene>
    <name evidence="13" type="ORF">A2750_04090</name>
</gene>
<proteinExistence type="inferred from homology"/>
<evidence type="ECO:0000256" key="3">
    <source>
        <dbReference type="ARBA" id="ARBA00022475"/>
    </source>
</evidence>
<evidence type="ECO:0000256" key="1">
    <source>
        <dbReference type="ARBA" id="ARBA00004429"/>
    </source>
</evidence>
<comment type="catalytic activity">
    <reaction evidence="9">
        <text>Typically cleaves a -Gly-|-Phe- bond to release an N-terminal, basic peptide of 5-8 residues from type IV prepilin, and then N-methylates the new N-terminal amino group, the methyl donor being S-adenosyl-L-methionine.</text>
        <dbReference type="EC" id="3.4.23.43"/>
    </reaction>
</comment>
<keyword evidence="9" id="KW-0378">Hydrolase</keyword>
<feature type="transmembrane region" description="Helical" evidence="10">
    <location>
        <begin position="112"/>
        <end position="132"/>
    </location>
</feature>
<comment type="function">
    <text evidence="9">Plays an essential role in type IV pili and type II pseudopili formation by proteolytically removing the leader sequence from substrate proteins and subsequently monomethylating the alpha-amino group of the newly exposed N-terminal phenylalanine.</text>
</comment>
<feature type="transmembrane region" description="Helical" evidence="10">
    <location>
        <begin position="79"/>
        <end position="100"/>
    </location>
</feature>
<reference evidence="13 14" key="1">
    <citation type="journal article" date="2016" name="Nat. Commun.">
        <title>Thousands of microbial genomes shed light on interconnected biogeochemical processes in an aquifer system.</title>
        <authorList>
            <person name="Anantharaman K."/>
            <person name="Brown C.T."/>
            <person name="Hug L.A."/>
            <person name="Sharon I."/>
            <person name="Castelle C.J."/>
            <person name="Probst A.J."/>
            <person name="Thomas B.C."/>
            <person name="Singh A."/>
            <person name="Wilkins M.J."/>
            <person name="Karaoz U."/>
            <person name="Brodie E.L."/>
            <person name="Williams K.H."/>
            <person name="Hubbard S.S."/>
            <person name="Banfield J.F."/>
        </authorList>
    </citation>
    <scope>NUCLEOTIDE SEQUENCE [LARGE SCALE GENOMIC DNA]</scope>
</reference>
<keyword evidence="9" id="KW-0808">Transferase</keyword>
<dbReference type="PANTHER" id="PTHR30487:SF0">
    <property type="entry name" value="PREPILIN LEADER PEPTIDASE_N-METHYLTRANSFERASE-RELATED"/>
    <property type="match status" value="1"/>
</dbReference>
<dbReference type="Gene3D" id="1.20.120.1220">
    <property type="match status" value="1"/>
</dbReference>
<comment type="similarity">
    <text evidence="2 8">Belongs to the peptidase A24 family.</text>
</comment>
<dbReference type="EC" id="3.4.23.43" evidence="9"/>
<evidence type="ECO:0000256" key="4">
    <source>
        <dbReference type="ARBA" id="ARBA00022519"/>
    </source>
</evidence>
<dbReference type="GO" id="GO:0006465">
    <property type="term" value="P:signal peptide processing"/>
    <property type="evidence" value="ECO:0007669"/>
    <property type="project" value="TreeGrafter"/>
</dbReference>
<dbReference type="PANTHER" id="PTHR30487">
    <property type="entry name" value="TYPE 4 PREPILIN-LIKE PROTEINS LEADER PEPTIDE-PROCESSING ENZYME"/>
    <property type="match status" value="1"/>
</dbReference>
<evidence type="ECO:0000313" key="14">
    <source>
        <dbReference type="Proteomes" id="UP000178023"/>
    </source>
</evidence>
<dbReference type="GO" id="GO:0008168">
    <property type="term" value="F:methyltransferase activity"/>
    <property type="evidence" value="ECO:0007669"/>
    <property type="project" value="UniProtKB-KW"/>
</dbReference>
<dbReference type="GO" id="GO:0004190">
    <property type="term" value="F:aspartic-type endopeptidase activity"/>
    <property type="evidence" value="ECO:0007669"/>
    <property type="project" value="UniProtKB-EC"/>
</dbReference>
<sequence length="262" mass="30015">MFYTVYMWFYYLIFIVLGLCAGSFINVLLYRLDREGGIVTDRSKCRNCATRLKWYDLIPVLSYIFLKARCRYCKKQISILYPIVELSTAAVFLLFFIFNYSLFATDYWLLTIGYWLLAISAFIALFFFDYLYMILPDKITLPMIVLVLVYDIAALRWEALNPILTGLTLAGLFAILHGVSKGNWMGFGDVKLILLIGLIFGFPVAPIIFIVSTWIASICGLTLILFRKATVKSALPFGTFLSAISVIFILFEHELSFLSKIF</sequence>
<name>A0A1F8F097_9BACT</name>
<dbReference type="AlphaFoldDB" id="A0A1F8F097"/>
<dbReference type="InterPro" id="IPR014032">
    <property type="entry name" value="Peptidase_A24A_bac"/>
</dbReference>
<dbReference type="EC" id="2.1.1.-" evidence="9"/>
<keyword evidence="7 10" id="KW-0472">Membrane</keyword>